<dbReference type="AlphaFoldDB" id="A0A376DW87"/>
<evidence type="ECO:0000256" key="15">
    <source>
        <dbReference type="RuleBase" id="RU003357"/>
    </source>
</evidence>
<reference evidence="20 21" key="1">
    <citation type="submission" date="2018-06" db="EMBL/GenBank/DDBJ databases">
        <authorList>
            <consortium name="Pathogen Informatics"/>
            <person name="Doyle S."/>
        </authorList>
    </citation>
    <scope>NUCLEOTIDE SEQUENCE [LARGE SCALE GENOMIC DNA]</scope>
    <source>
        <strain evidence="20 21">NCTC13533</strain>
    </source>
</reference>
<dbReference type="InterPro" id="IPR013784">
    <property type="entry name" value="Carb-bd-like_fold"/>
</dbReference>
<evidence type="ECO:0000256" key="13">
    <source>
        <dbReference type="ARBA" id="ARBA00023237"/>
    </source>
</evidence>
<evidence type="ECO:0000259" key="17">
    <source>
        <dbReference type="Pfam" id="PF00593"/>
    </source>
</evidence>
<dbReference type="Pfam" id="PF00593">
    <property type="entry name" value="TonB_dep_Rec_b-barrel"/>
    <property type="match status" value="1"/>
</dbReference>
<evidence type="ECO:0000259" key="18">
    <source>
        <dbReference type="Pfam" id="PF07715"/>
    </source>
</evidence>
<evidence type="ECO:0000256" key="1">
    <source>
        <dbReference type="ARBA" id="ARBA00004571"/>
    </source>
</evidence>
<dbReference type="GO" id="GO:0015344">
    <property type="term" value="F:siderophore uptake transmembrane transporter activity"/>
    <property type="evidence" value="ECO:0007669"/>
    <property type="project" value="TreeGrafter"/>
</dbReference>
<dbReference type="RefSeq" id="WP_123880376.1">
    <property type="nucleotide sequence ID" value="NZ_CP033920.1"/>
</dbReference>
<dbReference type="PROSITE" id="PS52016">
    <property type="entry name" value="TONB_DEPENDENT_REC_3"/>
    <property type="match status" value="1"/>
</dbReference>
<keyword evidence="8" id="KW-0408">Iron</keyword>
<dbReference type="GO" id="GO:0030246">
    <property type="term" value="F:carbohydrate binding"/>
    <property type="evidence" value="ECO:0007669"/>
    <property type="project" value="InterPro"/>
</dbReference>
<evidence type="ECO:0000256" key="7">
    <source>
        <dbReference type="ARBA" id="ARBA00022729"/>
    </source>
</evidence>
<dbReference type="Gene3D" id="2.170.130.10">
    <property type="entry name" value="TonB-dependent receptor, plug domain"/>
    <property type="match status" value="1"/>
</dbReference>
<evidence type="ECO:0000313" key="21">
    <source>
        <dbReference type="Proteomes" id="UP000255224"/>
    </source>
</evidence>
<organism evidence="20 21">
    <name type="scientific">Chryseobacterium carnipullorum</name>
    <dbReference type="NCBI Taxonomy" id="1124835"/>
    <lineage>
        <taxon>Bacteria</taxon>
        <taxon>Pseudomonadati</taxon>
        <taxon>Bacteroidota</taxon>
        <taxon>Flavobacteriia</taxon>
        <taxon>Flavobacteriales</taxon>
        <taxon>Weeksellaceae</taxon>
        <taxon>Chryseobacterium group</taxon>
        <taxon>Chryseobacterium</taxon>
    </lineage>
</organism>
<dbReference type="GO" id="GO:0009279">
    <property type="term" value="C:cell outer membrane"/>
    <property type="evidence" value="ECO:0007669"/>
    <property type="project" value="UniProtKB-SubCell"/>
</dbReference>
<protein>
    <submittedName>
        <fullName evidence="20">Ferric hydroxamate uptake</fullName>
    </submittedName>
    <submittedName>
        <fullName evidence="19">TonB-dependent siderophore receptor</fullName>
    </submittedName>
</protein>
<evidence type="ECO:0000256" key="2">
    <source>
        <dbReference type="ARBA" id="ARBA00009810"/>
    </source>
</evidence>
<dbReference type="Pfam" id="PF13620">
    <property type="entry name" value="CarboxypepD_reg"/>
    <property type="match status" value="1"/>
</dbReference>
<feature type="domain" description="TonB-dependent receptor plug" evidence="18">
    <location>
        <begin position="133"/>
        <end position="228"/>
    </location>
</feature>
<evidence type="ECO:0000256" key="5">
    <source>
        <dbReference type="ARBA" id="ARBA00022496"/>
    </source>
</evidence>
<feature type="chain" id="PRO_5044586055" evidence="16">
    <location>
        <begin position="20"/>
        <end position="827"/>
    </location>
</feature>
<evidence type="ECO:0000256" key="12">
    <source>
        <dbReference type="ARBA" id="ARBA00023170"/>
    </source>
</evidence>
<dbReference type="GO" id="GO:0015891">
    <property type="term" value="P:siderophore transport"/>
    <property type="evidence" value="ECO:0007669"/>
    <property type="project" value="InterPro"/>
</dbReference>
<evidence type="ECO:0000256" key="4">
    <source>
        <dbReference type="ARBA" id="ARBA00022452"/>
    </source>
</evidence>
<dbReference type="InterPro" id="IPR000531">
    <property type="entry name" value="Beta-barrel_TonB"/>
</dbReference>
<keyword evidence="6 14" id="KW-0812">Transmembrane</keyword>
<keyword evidence="10 15" id="KW-0798">TonB box</keyword>
<evidence type="ECO:0000313" key="19">
    <source>
        <dbReference type="EMBL" id="AZA51395.1"/>
    </source>
</evidence>
<keyword evidence="22" id="KW-1185">Reference proteome</keyword>
<dbReference type="PANTHER" id="PTHR32552:SF68">
    <property type="entry name" value="FERRICHROME OUTER MEMBRANE TRANSPORTER_PHAGE RECEPTOR"/>
    <property type="match status" value="1"/>
</dbReference>
<keyword evidence="11 14" id="KW-0472">Membrane</keyword>
<dbReference type="SUPFAM" id="SSF56935">
    <property type="entry name" value="Porins"/>
    <property type="match status" value="1"/>
</dbReference>
<evidence type="ECO:0000256" key="6">
    <source>
        <dbReference type="ARBA" id="ARBA00022692"/>
    </source>
</evidence>
<sequence>MKYLYITAALAIASVKVCAQQTLSGEVVGQNHQRLKNARITIKNNENKYETTSRDGNFSIPDVKTGIYELRVNAESFETHTEQIEADSISLTKKIVIHLYKVGTIQEVEILGRASKKYHSDYSFSATKIGVQNKDIPFSISTVSKELINDRQAFQLSDAVKMASSVIPVSYYNQFSIRGIAQNEEGTIINGMRTRQYYFMQPMTTNLEKIEVIKGPASAVLSSVDPGGSIVLVTKKPLKTPSKEVSMSVGSFSTIRSSLDFTGPLNKEKTLLYRLNAGYAQAQSFRDIQSQKSVLISPSISYIPNDRTAINLEMIYSDLNGKIDRGQPIFGATDGMTDLRSTPVSFNLGAINDYFKSKELIIMSNFTHRITDKISINASYMKQTWKEDLQEHRTTNAFAVNAENKPIPTLAGMQMVQRNQFWNTDNLNAYLVFNLNTGPVQHKILAGYDLISTHKYKGGAQNTARGYLLKDGKTTSSYNPQNADAYQMVTINGITMPKPNVEHFNLANPVYSIKNPEEYVFSKTALTPALIRSNGMYIQDQINWNHFNLFLSLRQEWFQDITRYKENNEIVVKDSKLIPRLGLTYHVNENINVYASYTEGFQPQSNTASLAPVAIPEGRAFDPLKSKSKEIGMKADFFNKKIHIDFAIYEIRQQNILLNANDPSEPDRLVTRGQERSRGFEMDIIGNVLPQWQVFASYGYNDARIVDDINPALIGARKQNTPFHSANIWQKYSFDSFGESSFLKDIAIGVGVQYSGNKVPMYNRSFLVPEYTLFDAAVYYTPKQGPVRIAFNVNNIFNRTYWLGAQNYLRLFPGAPRNAMLTAVYKF</sequence>
<dbReference type="Gene3D" id="2.40.170.20">
    <property type="entry name" value="TonB-dependent receptor, beta-barrel domain"/>
    <property type="match status" value="1"/>
</dbReference>
<keyword evidence="12 19" id="KW-0675">Receptor</keyword>
<dbReference type="InterPro" id="IPR012910">
    <property type="entry name" value="Plug_dom"/>
</dbReference>
<keyword evidence="3 14" id="KW-0813">Transport</keyword>
<evidence type="ECO:0000256" key="11">
    <source>
        <dbReference type="ARBA" id="ARBA00023136"/>
    </source>
</evidence>
<keyword evidence="5" id="KW-0410">Iron transport</keyword>
<evidence type="ECO:0000313" key="22">
    <source>
        <dbReference type="Proteomes" id="UP000273270"/>
    </source>
</evidence>
<dbReference type="Proteomes" id="UP000255224">
    <property type="component" value="Unassembled WGS sequence"/>
</dbReference>
<proteinExistence type="inferred from homology"/>
<dbReference type="SUPFAM" id="SSF49452">
    <property type="entry name" value="Starch-binding domain-like"/>
    <property type="match status" value="1"/>
</dbReference>
<dbReference type="Proteomes" id="UP000273270">
    <property type="component" value="Chromosome"/>
</dbReference>
<dbReference type="InterPro" id="IPR036942">
    <property type="entry name" value="Beta-barrel_TonB_sf"/>
</dbReference>
<feature type="domain" description="TonB-dependent receptor-like beta-barrel" evidence="17">
    <location>
        <begin position="354"/>
        <end position="796"/>
    </location>
</feature>
<dbReference type="OrthoDB" id="9775095at2"/>
<dbReference type="KEGG" id="ccau:EG346_17435"/>
<reference evidence="19" key="2">
    <citation type="submission" date="2018-11" db="EMBL/GenBank/DDBJ databases">
        <title>Proposal to divide the Flavobacteriaceae and reorganize its genera based on Amino Acid Identity values calculated from whole genome sequences.</title>
        <authorList>
            <person name="Nicholson A.C."/>
            <person name="Gulvik C.A."/>
            <person name="Whitney A.M."/>
            <person name="Humrighouse B.W."/>
            <person name="Bell M."/>
            <person name="Holmes B."/>
            <person name="Steigerwalt A."/>
            <person name="Villarma A."/>
            <person name="Sheth M."/>
            <person name="Batra D."/>
            <person name="Pryor J."/>
            <person name="Bernardet J.-F."/>
            <person name="Hugo C."/>
            <person name="Kampfer P."/>
            <person name="Newman J."/>
            <person name="Mcquiston J.R."/>
        </authorList>
    </citation>
    <scope>NUCLEOTIDE SEQUENCE [LARGE SCALE GENOMIC DNA]</scope>
    <source>
        <strain evidence="19">G0188</strain>
    </source>
</reference>
<keyword evidence="7 16" id="KW-0732">Signal</keyword>
<dbReference type="STRING" id="297244.SAMN05421639_101516"/>
<dbReference type="CDD" id="cd01347">
    <property type="entry name" value="ligand_gated_channel"/>
    <property type="match status" value="1"/>
</dbReference>
<evidence type="ECO:0000256" key="10">
    <source>
        <dbReference type="ARBA" id="ARBA00023077"/>
    </source>
</evidence>
<keyword evidence="9" id="KW-0406">Ion transport</keyword>
<evidence type="ECO:0000256" key="3">
    <source>
        <dbReference type="ARBA" id="ARBA00022448"/>
    </source>
</evidence>
<evidence type="ECO:0000256" key="9">
    <source>
        <dbReference type="ARBA" id="ARBA00023065"/>
    </source>
</evidence>
<dbReference type="Gene3D" id="2.60.40.1120">
    <property type="entry name" value="Carboxypeptidase-like, regulatory domain"/>
    <property type="match status" value="1"/>
</dbReference>
<keyword evidence="4 14" id="KW-1134">Transmembrane beta strand</keyword>
<dbReference type="PANTHER" id="PTHR32552">
    <property type="entry name" value="FERRICHROME IRON RECEPTOR-RELATED"/>
    <property type="match status" value="1"/>
</dbReference>
<accession>A0A376DW87</accession>
<reference evidence="22" key="3">
    <citation type="submission" date="2018-11" db="EMBL/GenBank/DDBJ databases">
        <title>Proposal to divide the Flavobacteriaceae and reorganize its genera based on Amino Acid Identity values calculated from whole genome sequences.</title>
        <authorList>
            <person name="Nicholson A.C."/>
            <person name="Gulvik C.A."/>
            <person name="Whitney A.M."/>
            <person name="Humrighouse B.W."/>
            <person name="Bell M."/>
            <person name="Holmes B."/>
            <person name="Steigerwalt A.G."/>
            <person name="Villarma A."/>
            <person name="Sheth M."/>
            <person name="Batra D."/>
            <person name="Pryor J."/>
            <person name="Bernardet J.-F."/>
            <person name="Hugo C."/>
            <person name="Kampfer P."/>
            <person name="Newman J."/>
            <person name="McQuiston J.R."/>
        </authorList>
    </citation>
    <scope>NUCLEOTIDE SEQUENCE [LARGE SCALE GENOMIC DNA]</scope>
    <source>
        <strain evidence="22">G0188</strain>
    </source>
</reference>
<comment type="similarity">
    <text evidence="2 14 15">Belongs to the TonB-dependent receptor family.</text>
</comment>
<evidence type="ECO:0000256" key="8">
    <source>
        <dbReference type="ARBA" id="ARBA00023004"/>
    </source>
</evidence>
<comment type="subcellular location">
    <subcellularLocation>
        <location evidence="1 14">Cell outer membrane</location>
        <topology evidence="1 14">Multi-pass membrane protein</topology>
    </subcellularLocation>
</comment>
<evidence type="ECO:0000313" key="20">
    <source>
        <dbReference type="EMBL" id="STC95984.1"/>
    </source>
</evidence>
<evidence type="ECO:0000256" key="14">
    <source>
        <dbReference type="PROSITE-ProRule" id="PRU01360"/>
    </source>
</evidence>
<dbReference type="Pfam" id="PF07715">
    <property type="entry name" value="Plug"/>
    <property type="match status" value="1"/>
</dbReference>
<feature type="signal peptide" evidence="16">
    <location>
        <begin position="1"/>
        <end position="19"/>
    </location>
</feature>
<dbReference type="NCBIfam" id="TIGR01783">
    <property type="entry name" value="TonB-siderophor"/>
    <property type="match status" value="1"/>
</dbReference>
<dbReference type="EMBL" id="CP033920">
    <property type="protein sequence ID" value="AZA51395.1"/>
    <property type="molecule type" value="Genomic_DNA"/>
</dbReference>
<name>A0A376DW87_CHRCU</name>
<dbReference type="InterPro" id="IPR010105">
    <property type="entry name" value="TonB_sidphr_rcpt"/>
</dbReference>
<dbReference type="InterPro" id="IPR037066">
    <property type="entry name" value="Plug_dom_sf"/>
</dbReference>
<dbReference type="EMBL" id="UFVQ01000003">
    <property type="protein sequence ID" value="STC95984.1"/>
    <property type="molecule type" value="Genomic_DNA"/>
</dbReference>
<keyword evidence="13 14" id="KW-0998">Cell outer membrane</keyword>
<accession>A0A3G6MDB0</accession>
<dbReference type="InterPro" id="IPR039426">
    <property type="entry name" value="TonB-dep_rcpt-like"/>
</dbReference>
<dbReference type="GO" id="GO:0038023">
    <property type="term" value="F:signaling receptor activity"/>
    <property type="evidence" value="ECO:0007669"/>
    <property type="project" value="InterPro"/>
</dbReference>
<evidence type="ECO:0000256" key="16">
    <source>
        <dbReference type="SAM" id="SignalP"/>
    </source>
</evidence>
<gene>
    <name evidence="20" type="primary">fhuA</name>
    <name evidence="19" type="ORF">EG346_17435</name>
    <name evidence="20" type="ORF">NCTC13533_02050</name>
</gene>